<evidence type="ECO:0000313" key="2">
    <source>
        <dbReference type="EnsemblMetazoa" id="CJA36024.1"/>
    </source>
</evidence>
<evidence type="ECO:0000313" key="3">
    <source>
        <dbReference type="Proteomes" id="UP000005237"/>
    </source>
</evidence>
<dbReference type="Gene3D" id="2.60.40.10">
    <property type="entry name" value="Immunoglobulins"/>
    <property type="match status" value="1"/>
</dbReference>
<dbReference type="InterPro" id="IPR036179">
    <property type="entry name" value="Ig-like_dom_sf"/>
</dbReference>
<dbReference type="InterPro" id="IPR013783">
    <property type="entry name" value="Ig-like_fold"/>
</dbReference>
<dbReference type="Proteomes" id="UP000005237">
    <property type="component" value="Unassembled WGS sequence"/>
</dbReference>
<evidence type="ECO:0000259" key="1">
    <source>
        <dbReference type="Pfam" id="PF07679"/>
    </source>
</evidence>
<dbReference type="InterPro" id="IPR013098">
    <property type="entry name" value="Ig_I-set"/>
</dbReference>
<organism evidence="2 3">
    <name type="scientific">Caenorhabditis japonica</name>
    <dbReference type="NCBI Taxonomy" id="281687"/>
    <lineage>
        <taxon>Eukaryota</taxon>
        <taxon>Metazoa</taxon>
        <taxon>Ecdysozoa</taxon>
        <taxon>Nematoda</taxon>
        <taxon>Chromadorea</taxon>
        <taxon>Rhabditida</taxon>
        <taxon>Rhabditina</taxon>
        <taxon>Rhabditomorpha</taxon>
        <taxon>Rhabditoidea</taxon>
        <taxon>Rhabditidae</taxon>
        <taxon>Peloderinae</taxon>
        <taxon>Caenorhabditis</taxon>
    </lineage>
</organism>
<name>A0A8R1IJL5_CAEJA</name>
<dbReference type="AlphaFoldDB" id="A0A8R1IJL5"/>
<dbReference type="SUPFAM" id="SSF48726">
    <property type="entry name" value="Immunoglobulin"/>
    <property type="match status" value="1"/>
</dbReference>
<reference evidence="3" key="1">
    <citation type="submission" date="2010-08" db="EMBL/GenBank/DDBJ databases">
        <authorList>
            <consortium name="Caenorhabditis japonica Sequencing Consortium"/>
            <person name="Wilson R.K."/>
        </authorList>
    </citation>
    <scope>NUCLEOTIDE SEQUENCE [LARGE SCALE GENOMIC DNA]</scope>
    <source>
        <strain evidence="3">DF5081</strain>
    </source>
</reference>
<sequence length="82" mass="9085">MPDKSYQLCAIFTSRKKTFHISRDGALVRNSSEYSQSFNGSIAKLQVNNLSEEKSGLYKCHAKCEYGEGQSSAMVKVDQSGN</sequence>
<protein>
    <submittedName>
        <fullName evidence="2">I-set domain-containing protein</fullName>
    </submittedName>
</protein>
<keyword evidence="3" id="KW-1185">Reference proteome</keyword>
<dbReference type="EnsemblMetazoa" id="CJA36024.1">
    <property type="protein sequence ID" value="CJA36024.1"/>
    <property type="gene ID" value="WBGene00211871"/>
</dbReference>
<feature type="domain" description="Immunoglobulin I-set" evidence="1">
    <location>
        <begin position="16"/>
        <end position="77"/>
    </location>
</feature>
<dbReference type="Pfam" id="PF07679">
    <property type="entry name" value="I-set"/>
    <property type="match status" value="1"/>
</dbReference>
<accession>A0A8R1IJL5</accession>
<reference evidence="2" key="2">
    <citation type="submission" date="2022-06" db="UniProtKB">
        <authorList>
            <consortium name="EnsemblMetazoa"/>
        </authorList>
    </citation>
    <scope>IDENTIFICATION</scope>
    <source>
        <strain evidence="2">DF5081</strain>
    </source>
</reference>
<dbReference type="CDD" id="cd00096">
    <property type="entry name" value="Ig"/>
    <property type="match status" value="1"/>
</dbReference>
<proteinExistence type="predicted"/>